<organism evidence="4 5">
    <name type="scientific">Balneatrix alpica</name>
    <dbReference type="NCBI Taxonomy" id="75684"/>
    <lineage>
        <taxon>Bacteria</taxon>
        <taxon>Pseudomonadati</taxon>
        <taxon>Pseudomonadota</taxon>
        <taxon>Gammaproteobacteria</taxon>
        <taxon>Oceanospirillales</taxon>
        <taxon>Balneatrichaceae</taxon>
        <taxon>Balneatrix</taxon>
    </lineage>
</organism>
<proteinExistence type="inferred from homology"/>
<dbReference type="GO" id="GO:0016740">
    <property type="term" value="F:transferase activity"/>
    <property type="evidence" value="ECO:0007669"/>
    <property type="project" value="UniProtKB-KW"/>
</dbReference>
<keyword evidence="1 2" id="KW-0808">Transferase</keyword>
<feature type="transmembrane region" description="Helical" evidence="3">
    <location>
        <begin position="109"/>
        <end position="132"/>
    </location>
</feature>
<keyword evidence="3" id="KW-0472">Membrane</keyword>
<name>A0ABV5ZC74_9GAMM</name>
<dbReference type="InterPro" id="IPR043130">
    <property type="entry name" value="CDP-OH_PTrfase_TM_dom"/>
</dbReference>
<dbReference type="RefSeq" id="WP_027313860.1">
    <property type="nucleotide sequence ID" value="NZ_JAUESS010000010.1"/>
</dbReference>
<comment type="similarity">
    <text evidence="2">Belongs to the CDP-alcohol phosphatidyltransferase class-I family.</text>
</comment>
<feature type="transmembrane region" description="Helical" evidence="3">
    <location>
        <begin position="148"/>
        <end position="170"/>
    </location>
</feature>
<dbReference type="Proteomes" id="UP001589628">
    <property type="component" value="Unassembled WGS sequence"/>
</dbReference>
<comment type="caution">
    <text evidence="4">The sequence shown here is derived from an EMBL/GenBank/DDBJ whole genome shotgun (WGS) entry which is preliminary data.</text>
</comment>
<dbReference type="InterPro" id="IPR048254">
    <property type="entry name" value="CDP_ALCOHOL_P_TRANSF_CS"/>
</dbReference>
<gene>
    <name evidence="4" type="ORF">ACFFLH_05190</name>
</gene>
<dbReference type="EMBL" id="JBHLZN010000001">
    <property type="protein sequence ID" value="MFB9885796.1"/>
    <property type="molecule type" value="Genomic_DNA"/>
</dbReference>
<evidence type="ECO:0000313" key="5">
    <source>
        <dbReference type="Proteomes" id="UP001589628"/>
    </source>
</evidence>
<keyword evidence="3" id="KW-0812">Transmembrane</keyword>
<dbReference type="Pfam" id="PF01066">
    <property type="entry name" value="CDP-OH_P_transf"/>
    <property type="match status" value="1"/>
</dbReference>
<sequence length="207" mass="22581">MLDKYTTRWVKPPLLYSARLLERCGIKADQLTLLGFALGLAAMLAVALQAYSWALLLLLANRILDGLDGALARLSQPTDAGGFLDITLDFIFYSGLVWAFALANPAEHGLAAATLIFSFIGTGGSFLAFAALAERRQIKHPDFGHKSLYYIGGLAEGTETILVFIAFCLWPQHFVALAYGFALICALTTVTRIWAGYRTLKVSDQTE</sequence>
<protein>
    <submittedName>
        <fullName evidence="4">CDP-alcohol phosphatidyltransferase family protein</fullName>
        <ecNumber evidence="4">2.7.8.-</ecNumber>
    </submittedName>
</protein>
<keyword evidence="5" id="KW-1185">Reference proteome</keyword>
<accession>A0ABV5ZC74</accession>
<dbReference type="PROSITE" id="PS00379">
    <property type="entry name" value="CDP_ALCOHOL_P_TRANSF"/>
    <property type="match status" value="1"/>
</dbReference>
<feature type="transmembrane region" description="Helical" evidence="3">
    <location>
        <begin position="36"/>
        <end position="59"/>
    </location>
</feature>
<evidence type="ECO:0000256" key="1">
    <source>
        <dbReference type="ARBA" id="ARBA00022679"/>
    </source>
</evidence>
<feature type="transmembrane region" description="Helical" evidence="3">
    <location>
        <begin position="176"/>
        <end position="195"/>
    </location>
</feature>
<dbReference type="Gene3D" id="1.20.120.1760">
    <property type="match status" value="1"/>
</dbReference>
<evidence type="ECO:0000256" key="3">
    <source>
        <dbReference type="SAM" id="Phobius"/>
    </source>
</evidence>
<feature type="transmembrane region" description="Helical" evidence="3">
    <location>
        <begin position="80"/>
        <end position="103"/>
    </location>
</feature>
<keyword evidence="3" id="KW-1133">Transmembrane helix</keyword>
<reference evidence="4 5" key="1">
    <citation type="submission" date="2024-09" db="EMBL/GenBank/DDBJ databases">
        <authorList>
            <person name="Sun Q."/>
            <person name="Mori K."/>
        </authorList>
    </citation>
    <scope>NUCLEOTIDE SEQUENCE [LARGE SCALE GENOMIC DNA]</scope>
    <source>
        <strain evidence="4 5">ATCC 51285</strain>
    </source>
</reference>
<evidence type="ECO:0000256" key="2">
    <source>
        <dbReference type="RuleBase" id="RU003750"/>
    </source>
</evidence>
<dbReference type="InterPro" id="IPR000462">
    <property type="entry name" value="CDP-OH_P_trans"/>
</dbReference>
<evidence type="ECO:0000313" key="4">
    <source>
        <dbReference type="EMBL" id="MFB9885796.1"/>
    </source>
</evidence>
<dbReference type="EC" id="2.7.8.-" evidence="4"/>